<keyword evidence="1" id="KW-0812">Transmembrane</keyword>
<protein>
    <submittedName>
        <fullName evidence="2">Integral membrane protein</fullName>
    </submittedName>
</protein>
<keyword evidence="1" id="KW-0472">Membrane</keyword>
<keyword evidence="1" id="KW-1133">Transmembrane helix</keyword>
<dbReference type="RefSeq" id="WP_093649795.1">
    <property type="nucleotide sequence ID" value="NZ_CTEN01000001.1"/>
</dbReference>
<reference evidence="3" key="1">
    <citation type="submission" date="2015-03" db="EMBL/GenBank/DDBJ databases">
        <authorList>
            <person name="Urmite Genomes"/>
        </authorList>
    </citation>
    <scope>NUCLEOTIDE SEQUENCE [LARGE SCALE GENOMIC DNA]</scope>
    <source>
        <strain evidence="3">FF10</strain>
    </source>
</reference>
<feature type="transmembrane region" description="Helical" evidence="1">
    <location>
        <begin position="52"/>
        <end position="71"/>
    </location>
</feature>
<proteinExistence type="predicted"/>
<accession>A0A0E3WEQ1</accession>
<keyword evidence="3" id="KW-1185">Reference proteome</keyword>
<feature type="transmembrane region" description="Helical" evidence="1">
    <location>
        <begin position="78"/>
        <end position="95"/>
    </location>
</feature>
<dbReference type="EMBL" id="CTEN01000001">
    <property type="protein sequence ID" value="CQR24088.1"/>
    <property type="molecule type" value="Genomic_DNA"/>
</dbReference>
<name>A0A0E3WEQ1_9STRE</name>
<evidence type="ECO:0000313" key="2">
    <source>
        <dbReference type="EMBL" id="CQR24088.1"/>
    </source>
</evidence>
<dbReference type="PANTHER" id="PTHR38446:SF1">
    <property type="entry name" value="BLL0914 PROTEIN"/>
    <property type="match status" value="1"/>
</dbReference>
<feature type="transmembrane region" description="Helical" evidence="1">
    <location>
        <begin position="101"/>
        <end position="117"/>
    </location>
</feature>
<evidence type="ECO:0000313" key="3">
    <source>
        <dbReference type="Proteomes" id="UP000198604"/>
    </source>
</evidence>
<dbReference type="PANTHER" id="PTHR38446">
    <property type="entry name" value="BLL0914 PROTEIN"/>
    <property type="match status" value="1"/>
</dbReference>
<dbReference type="OrthoDB" id="9803832at2"/>
<gene>
    <name evidence="2" type="ORF">BN1356_00452</name>
</gene>
<evidence type="ECO:0000256" key="1">
    <source>
        <dbReference type="SAM" id="Phobius"/>
    </source>
</evidence>
<dbReference type="AlphaFoldDB" id="A0A0E3WEQ1"/>
<organism evidence="2 3">
    <name type="scientific">Streptococcus varani</name>
    <dbReference type="NCBI Taxonomy" id="1608583"/>
    <lineage>
        <taxon>Bacteria</taxon>
        <taxon>Bacillati</taxon>
        <taxon>Bacillota</taxon>
        <taxon>Bacilli</taxon>
        <taxon>Lactobacillales</taxon>
        <taxon>Streptococcaceae</taxon>
        <taxon>Streptococcus</taxon>
    </lineage>
</organism>
<dbReference type="Pfam" id="PF06993">
    <property type="entry name" value="DUF1304"/>
    <property type="match status" value="1"/>
</dbReference>
<dbReference type="InterPro" id="IPR009732">
    <property type="entry name" value="DUF1304"/>
</dbReference>
<dbReference type="Proteomes" id="UP000198604">
    <property type="component" value="Unassembled WGS sequence"/>
</dbReference>
<sequence length="118" mass="12902">MSTLTSVLATLVALEHFYIFYLETLATQSKTTGRIFNMSQEELAKPSVDKLFKNQGVYNGLIAVCLLYGLYISKATELVALFLIFVVAVALYGALTTDKKILLTQGGLAILALFGLLF</sequence>